<reference evidence="2" key="1">
    <citation type="submission" date="2019-08" db="EMBL/GenBank/DDBJ databases">
        <authorList>
            <person name="Kucharzyk K."/>
            <person name="Murdoch R.W."/>
            <person name="Higgins S."/>
            <person name="Loffler F."/>
        </authorList>
    </citation>
    <scope>NUCLEOTIDE SEQUENCE</scope>
</reference>
<dbReference type="PANTHER" id="PTHR33683:SF46">
    <property type="entry name" value="SUSHI DOMAIN-CONTAINING PROTEIN"/>
    <property type="match status" value="1"/>
</dbReference>
<dbReference type="PANTHER" id="PTHR33683">
    <property type="entry name" value="1, PUTATIVE-RELATED"/>
    <property type="match status" value="1"/>
</dbReference>
<sequence>MTYDIYINGELKGRKLPFRGSVPGISTIDIYNQAAGAEAWWDAVYIGMSGFDYPEFDGTDICANQVADINVSPAVALDSSGVFSDNTQFSLGPFASDDLVGFAYPFLETSETTDNANSLAFSGNMFDLTAVNDLVVYGFDINPRLRNNVQQVKVYYRGDTYVGHGMSSDGWILVDSLDFYAQPDGLLSHVELTNSITIPAGATYGIYVCISTGPNYNTGTGSNGSFANQDIQFEGGYGGMFFNSTLSRIWSGRIYYKVAEKHQESQIMTTLFTSNNAYNGNMFDVSVKNDIVIDSLDVNITADGWVKLYVRDGTVVGNNTTNTGWSLVDSVVVVASGQDIPTRVPLSNRILLQAGNLYGLYVCSSGSMRYTNIVAGTNDIYTDSNMVLTGYYGGTNGFSCTSSRMWNGTLYYSVRNVDTVIPGAETSSNSGMARGYYFQATQDFRIIGAMVPADVPGDQTVTIIRLNDVPPVYPAVTNDLVTLGYHTGIPIGSMVPFDVFVAKGDWIGVYAEGDYSSYSEFDTLFVVLGDTMARYRSGMQFDLTTSQMHDVWREPSSYNVSRVELFVEPVTIHGGPDSVMIDVHAPMPDLGPDGDYCKQTVLSLDPGSFSTYDWSTSETSASIVVDTTGVPYGSPFDVWVSVTDMYGCTGSDTITISFIDCTGIEEENMMVSVYPNPSDDVFYIKADNVQDEMLVQVFSLDGRLVSEKILNDTFGSIDMSDELSGVYSIRITIKDQVKEMRVVLQ</sequence>
<protein>
    <recommendedName>
        <fullName evidence="1">Secretion system C-terminal sorting domain-containing protein</fullName>
    </recommendedName>
</protein>
<dbReference type="InterPro" id="IPR026444">
    <property type="entry name" value="Secre_tail"/>
</dbReference>
<dbReference type="AlphaFoldDB" id="A0A644XFT9"/>
<dbReference type="NCBIfam" id="TIGR04183">
    <property type="entry name" value="Por_Secre_tail"/>
    <property type="match status" value="1"/>
</dbReference>
<organism evidence="2">
    <name type="scientific">bioreactor metagenome</name>
    <dbReference type="NCBI Taxonomy" id="1076179"/>
    <lineage>
        <taxon>unclassified sequences</taxon>
        <taxon>metagenomes</taxon>
        <taxon>ecological metagenomes</taxon>
    </lineage>
</organism>
<accession>A0A644XFT9</accession>
<gene>
    <name evidence="2" type="ORF">SDC9_59349</name>
</gene>
<proteinExistence type="predicted"/>
<dbReference type="EMBL" id="VSSQ01002051">
    <property type="protein sequence ID" value="MPM12994.1"/>
    <property type="molecule type" value="Genomic_DNA"/>
</dbReference>
<dbReference type="Pfam" id="PF18962">
    <property type="entry name" value="Por_Secre_tail"/>
    <property type="match status" value="1"/>
</dbReference>
<comment type="caution">
    <text evidence="2">The sequence shown here is derived from an EMBL/GenBank/DDBJ whole genome shotgun (WGS) entry which is preliminary data.</text>
</comment>
<evidence type="ECO:0000259" key="1">
    <source>
        <dbReference type="Pfam" id="PF18962"/>
    </source>
</evidence>
<evidence type="ECO:0000313" key="2">
    <source>
        <dbReference type="EMBL" id="MPM12994.1"/>
    </source>
</evidence>
<feature type="domain" description="Secretion system C-terminal sorting" evidence="1">
    <location>
        <begin position="673"/>
        <end position="738"/>
    </location>
</feature>
<name>A0A644XFT9_9ZZZZ</name>